<evidence type="ECO:0000256" key="2">
    <source>
        <dbReference type="ARBA" id="ARBA00023082"/>
    </source>
</evidence>
<dbReference type="RefSeq" id="WP_138184461.1">
    <property type="nucleotide sequence ID" value="NZ_LS992241.1"/>
</dbReference>
<dbReference type="InterPro" id="IPR000943">
    <property type="entry name" value="RNA_pol_sigma70"/>
</dbReference>
<gene>
    <name evidence="8" type="ORF">PBLR_10353</name>
</gene>
<name>A0A383R5X8_PAEAL</name>
<dbReference type="InterPro" id="IPR036388">
    <property type="entry name" value="WH-like_DNA-bd_sf"/>
</dbReference>
<dbReference type="GO" id="GO:0003677">
    <property type="term" value="F:DNA binding"/>
    <property type="evidence" value="ECO:0007669"/>
    <property type="project" value="UniProtKB-KW"/>
</dbReference>
<dbReference type="Proteomes" id="UP000304148">
    <property type="component" value="Chromosome"/>
</dbReference>
<dbReference type="EMBL" id="LS992241">
    <property type="protein sequence ID" value="SYX81934.1"/>
    <property type="molecule type" value="Genomic_DNA"/>
</dbReference>
<protein>
    <submittedName>
        <fullName evidence="8">RNA polymerase sigma70</fullName>
    </submittedName>
</protein>
<keyword evidence="1" id="KW-0805">Transcription regulation</keyword>
<evidence type="ECO:0000256" key="4">
    <source>
        <dbReference type="ARBA" id="ARBA00023163"/>
    </source>
</evidence>
<evidence type="ECO:0000256" key="1">
    <source>
        <dbReference type="ARBA" id="ARBA00023015"/>
    </source>
</evidence>
<dbReference type="Gene3D" id="1.10.10.10">
    <property type="entry name" value="Winged helix-like DNA-binding domain superfamily/Winged helix DNA-binding domain"/>
    <property type="match status" value="2"/>
</dbReference>
<dbReference type="AlphaFoldDB" id="A0A383R5X8"/>
<dbReference type="InterPro" id="IPR007630">
    <property type="entry name" value="RNA_pol_sigma70_r4"/>
</dbReference>
<dbReference type="SUPFAM" id="SSF88659">
    <property type="entry name" value="Sigma3 and sigma4 domains of RNA polymerase sigma factors"/>
    <property type="match status" value="2"/>
</dbReference>
<dbReference type="SUPFAM" id="SSF88946">
    <property type="entry name" value="Sigma2 domain of RNA polymerase sigma factors"/>
    <property type="match status" value="1"/>
</dbReference>
<keyword evidence="4" id="KW-0804">Transcription</keyword>
<dbReference type="PANTHER" id="PTHR30385:SF4">
    <property type="entry name" value="RNA POLYMERASE SIGMA-E FACTOR"/>
    <property type="match status" value="1"/>
</dbReference>
<dbReference type="NCBIfam" id="TIGR02937">
    <property type="entry name" value="sigma70-ECF"/>
    <property type="match status" value="1"/>
</dbReference>
<dbReference type="Pfam" id="PF04545">
    <property type="entry name" value="Sigma70_r4"/>
    <property type="match status" value="1"/>
</dbReference>
<feature type="domain" description="RNA polymerase sigma-70 region 3" evidence="5">
    <location>
        <begin position="113"/>
        <end position="183"/>
    </location>
</feature>
<dbReference type="Pfam" id="PF04539">
    <property type="entry name" value="Sigma70_r3"/>
    <property type="match status" value="1"/>
</dbReference>
<evidence type="ECO:0000259" key="5">
    <source>
        <dbReference type="Pfam" id="PF04539"/>
    </source>
</evidence>
<dbReference type="GO" id="GO:0016987">
    <property type="term" value="F:sigma factor activity"/>
    <property type="evidence" value="ECO:0007669"/>
    <property type="project" value="UniProtKB-KW"/>
</dbReference>
<keyword evidence="3" id="KW-0238">DNA-binding</keyword>
<sequence>MSAVPQQHSSEEATRLIHEYQATNDNEIATILIQRYDPMVKMAAGKISRNRPDLYEDLMQVGNMALIRLLKQFDSSLGVPFEAYAMKSMIGHMKNFLRDKSWYIQVPRRIKEKGALVQQTIDELTMKLERSPNVNEIAEKLELSVEETVEVLAGRECYHYVSLDTPLSQDESAATLGELIRSEADDFESVERKMDLMEAMKELKPEEQNVLALIFNEGLSQRSAADRLGISQMSVSRIQRRATEKLKNILTSNNSS</sequence>
<dbReference type="Gene3D" id="1.10.1740.10">
    <property type="match status" value="1"/>
</dbReference>
<dbReference type="Pfam" id="PF04542">
    <property type="entry name" value="Sigma70_r2"/>
    <property type="match status" value="1"/>
</dbReference>
<proteinExistence type="predicted"/>
<evidence type="ECO:0000313" key="8">
    <source>
        <dbReference type="EMBL" id="SYX81934.1"/>
    </source>
</evidence>
<evidence type="ECO:0000313" key="9">
    <source>
        <dbReference type="Proteomes" id="UP000304148"/>
    </source>
</evidence>
<feature type="domain" description="RNA polymerase sigma-70 region 4" evidence="7">
    <location>
        <begin position="199"/>
        <end position="247"/>
    </location>
</feature>
<accession>A0A383R5X8</accession>
<dbReference type="PANTHER" id="PTHR30385">
    <property type="entry name" value="SIGMA FACTOR F FLAGELLAR"/>
    <property type="match status" value="1"/>
</dbReference>
<dbReference type="InterPro" id="IPR014284">
    <property type="entry name" value="RNA_pol_sigma-70_dom"/>
</dbReference>
<dbReference type="GO" id="GO:0006352">
    <property type="term" value="P:DNA-templated transcription initiation"/>
    <property type="evidence" value="ECO:0007669"/>
    <property type="project" value="InterPro"/>
</dbReference>
<dbReference type="InterPro" id="IPR013325">
    <property type="entry name" value="RNA_pol_sigma_r2"/>
</dbReference>
<evidence type="ECO:0000259" key="6">
    <source>
        <dbReference type="Pfam" id="PF04542"/>
    </source>
</evidence>
<evidence type="ECO:0000256" key="3">
    <source>
        <dbReference type="ARBA" id="ARBA00023125"/>
    </source>
</evidence>
<dbReference type="CDD" id="cd06171">
    <property type="entry name" value="Sigma70_r4"/>
    <property type="match status" value="1"/>
</dbReference>
<keyword evidence="2" id="KW-0731">Sigma factor</keyword>
<dbReference type="InterPro" id="IPR007624">
    <property type="entry name" value="RNA_pol_sigma70_r3"/>
</dbReference>
<dbReference type="InterPro" id="IPR013324">
    <property type="entry name" value="RNA_pol_sigma_r3/r4-like"/>
</dbReference>
<dbReference type="InterPro" id="IPR007627">
    <property type="entry name" value="RNA_pol_sigma70_r2"/>
</dbReference>
<organism evidence="8 9">
    <name type="scientific">Paenibacillus alvei</name>
    <name type="common">Bacillus alvei</name>
    <dbReference type="NCBI Taxonomy" id="44250"/>
    <lineage>
        <taxon>Bacteria</taxon>
        <taxon>Bacillati</taxon>
        <taxon>Bacillota</taxon>
        <taxon>Bacilli</taxon>
        <taxon>Bacillales</taxon>
        <taxon>Paenibacillaceae</taxon>
        <taxon>Paenibacillus</taxon>
    </lineage>
</organism>
<dbReference type="PRINTS" id="PR00046">
    <property type="entry name" value="SIGMA70FCT"/>
</dbReference>
<evidence type="ECO:0000259" key="7">
    <source>
        <dbReference type="Pfam" id="PF04545"/>
    </source>
</evidence>
<reference evidence="9" key="1">
    <citation type="submission" date="2018-08" db="EMBL/GenBank/DDBJ databases">
        <authorList>
            <person name="Chevrot R."/>
        </authorList>
    </citation>
    <scope>NUCLEOTIDE SEQUENCE [LARGE SCALE GENOMIC DNA]</scope>
</reference>
<feature type="domain" description="RNA polymerase sigma-70 region 2" evidence="6">
    <location>
        <begin position="32"/>
        <end position="102"/>
    </location>
</feature>